<keyword evidence="3" id="KW-1185">Reference proteome</keyword>
<evidence type="ECO:0000313" key="2">
    <source>
        <dbReference type="EMBL" id="MBC9786603.1"/>
    </source>
</evidence>
<comment type="caution">
    <text evidence="2">The sequence shown here is derived from an EMBL/GenBank/DDBJ whole genome shotgun (WGS) entry which is preliminary data.</text>
</comment>
<organism evidence="2 3">
    <name type="scientific">Heliobacterium chlorum</name>
    <dbReference type="NCBI Taxonomy" id="2698"/>
    <lineage>
        <taxon>Bacteria</taxon>
        <taxon>Bacillati</taxon>
        <taxon>Bacillota</taxon>
        <taxon>Clostridia</taxon>
        <taxon>Eubacteriales</taxon>
        <taxon>Heliobacteriaceae</taxon>
        <taxon>Heliobacterium</taxon>
    </lineage>
</organism>
<keyword evidence="1" id="KW-0472">Membrane</keyword>
<dbReference type="Proteomes" id="UP000617402">
    <property type="component" value="Unassembled WGS sequence"/>
</dbReference>
<evidence type="ECO:0000256" key="1">
    <source>
        <dbReference type="SAM" id="Phobius"/>
    </source>
</evidence>
<dbReference type="EMBL" id="JACVHF010000052">
    <property type="protein sequence ID" value="MBC9786603.1"/>
    <property type="molecule type" value="Genomic_DNA"/>
</dbReference>
<accession>A0ABR7T755</accession>
<feature type="transmembrane region" description="Helical" evidence="1">
    <location>
        <begin position="201"/>
        <end position="222"/>
    </location>
</feature>
<proteinExistence type="predicted"/>
<keyword evidence="1" id="KW-0812">Transmembrane</keyword>
<protein>
    <submittedName>
        <fullName evidence="2">Uncharacterized protein</fullName>
    </submittedName>
</protein>
<reference evidence="2 3" key="1">
    <citation type="submission" date="2020-07" db="EMBL/GenBank/DDBJ databases">
        <title>Draft whole-genome sequence of Heliobacterium chlorum DSM 3682, type strain.</title>
        <authorList>
            <person name="Kyndt J.A."/>
            <person name="Meyer T.E."/>
            <person name="Imhoff J.F."/>
        </authorList>
    </citation>
    <scope>NUCLEOTIDE SEQUENCE [LARGE SCALE GENOMIC DNA]</scope>
    <source>
        <strain evidence="2 3">DSM 3682</strain>
    </source>
</reference>
<evidence type="ECO:0000313" key="3">
    <source>
        <dbReference type="Proteomes" id="UP000617402"/>
    </source>
</evidence>
<gene>
    <name evidence="2" type="ORF">H1S01_19345</name>
</gene>
<keyword evidence="1" id="KW-1133">Transmembrane helix</keyword>
<name>A0ABR7T755_HELCL</name>
<sequence length="254" mass="29282">MAKIIDFLPNRPQKKPLHKAIKGYFRSIKYLIKHLFISYDNEPTKPKLELPTYEKLSEQDAEKYLPHCKEIYESSVERFSAIQNKAQQLLGFISLSSTVIGGLIAFAYKDKTSYSTIEYHLILTLFASVVIFSFLSLLAIYRCIRVKSHYKPFISAIIDFEKVDYNQYKASKCCYDYLDCAIYNEVINDHIADFLRAAQMLFLLSLTLLLFLGCIFLGLMLIQSPNTNGVTKVQLESSTIDELERILIKALRDK</sequence>
<feature type="transmembrane region" description="Helical" evidence="1">
    <location>
        <begin position="120"/>
        <end position="141"/>
    </location>
</feature>
<dbReference type="RefSeq" id="WP_188042022.1">
    <property type="nucleotide sequence ID" value="NZ_JACVHF010000052.1"/>
</dbReference>
<feature type="transmembrane region" description="Helical" evidence="1">
    <location>
        <begin position="89"/>
        <end position="108"/>
    </location>
</feature>